<dbReference type="SUPFAM" id="SSF160350">
    <property type="entry name" value="Rnp2-like"/>
    <property type="match status" value="1"/>
</dbReference>
<comment type="subcellular location">
    <subcellularLocation>
        <location evidence="1">Nucleus</location>
    </subcellularLocation>
</comment>
<dbReference type="Proteomes" id="UP000000707">
    <property type="component" value="Unassembled WGS sequence"/>
</dbReference>
<dbReference type="GO" id="GO:0005730">
    <property type="term" value="C:nucleolus"/>
    <property type="evidence" value="ECO:0007669"/>
    <property type="project" value="TreeGrafter"/>
</dbReference>
<dbReference type="GO" id="GO:0033204">
    <property type="term" value="F:ribonuclease P RNA binding"/>
    <property type="evidence" value="ECO:0007669"/>
    <property type="project" value="InterPro"/>
</dbReference>
<dbReference type="AlphaFoldDB" id="G3AY79"/>
<dbReference type="HOGENOM" id="CLU_086710_1_2_1"/>
<proteinExistence type="inferred from homology"/>
<dbReference type="OrthoDB" id="9991317at2759"/>
<keyword evidence="3 5" id="KW-0819">tRNA processing</keyword>
<dbReference type="PIRSF" id="PIRSF023803">
    <property type="entry name" value="Ribonuclease_P_prd"/>
    <property type="match status" value="1"/>
</dbReference>
<evidence type="ECO:0000256" key="5">
    <source>
        <dbReference type="PIRNR" id="PIRNR023803"/>
    </source>
</evidence>
<dbReference type="PANTHER" id="PTHR15441">
    <property type="entry name" value="RIBONUCLEASE P PROTEIN SUBUNIT P14"/>
    <property type="match status" value="1"/>
</dbReference>
<reference evidence="6 7" key="1">
    <citation type="journal article" date="2011" name="Proc. Natl. Acad. Sci. U.S.A.">
        <title>Comparative genomics of xylose-fermenting fungi for enhanced biofuel production.</title>
        <authorList>
            <person name="Wohlbach D.J."/>
            <person name="Kuo A."/>
            <person name="Sato T.K."/>
            <person name="Potts K.M."/>
            <person name="Salamov A.A."/>
            <person name="LaButti K.M."/>
            <person name="Sun H."/>
            <person name="Clum A."/>
            <person name="Pangilinan J.L."/>
            <person name="Lindquist E.A."/>
            <person name="Lucas S."/>
            <person name="Lapidus A."/>
            <person name="Jin M."/>
            <person name="Gunawan C."/>
            <person name="Balan V."/>
            <person name="Dale B.E."/>
            <person name="Jeffries T.W."/>
            <person name="Zinkel R."/>
            <person name="Barry K.W."/>
            <person name="Grigoriev I.V."/>
            <person name="Gasch A.P."/>
        </authorList>
    </citation>
    <scope>NUCLEOTIDE SEQUENCE [LARGE SCALE GENOMIC DNA]</scope>
    <source>
        <strain evidence="7">ATCC 10573 / BCRC 21748 / CBS 615 / JCM 9827 / NBRC 10315 / NRRL Y-1498 / VKM Y-70</strain>
    </source>
</reference>
<dbReference type="STRING" id="590646.G3AY79"/>
<dbReference type="GO" id="GO:0030681">
    <property type="term" value="C:multimeric ribonuclease P complex"/>
    <property type="evidence" value="ECO:0007669"/>
    <property type="project" value="TreeGrafter"/>
</dbReference>
<comment type="similarity">
    <text evidence="2 5">Belongs to the eukaryotic/archaeal RNase P protein component 2 family.</text>
</comment>
<evidence type="ECO:0000256" key="2">
    <source>
        <dbReference type="ARBA" id="ARBA00010800"/>
    </source>
</evidence>
<dbReference type="InterPro" id="IPR016819">
    <property type="entry name" value="RNase_P/MRP_POP5"/>
</dbReference>
<evidence type="ECO:0000256" key="1">
    <source>
        <dbReference type="ARBA" id="ARBA00004123"/>
    </source>
</evidence>
<keyword evidence="7" id="KW-1185">Reference proteome</keyword>
<dbReference type="PANTHER" id="PTHR15441:SF2">
    <property type="entry name" value="RIBONUCLEASE P_MRP PROTEIN SUBUNIT POP5"/>
    <property type="match status" value="1"/>
</dbReference>
<dbReference type="KEGG" id="cten:18250638"/>
<dbReference type="EMBL" id="GL996512">
    <property type="protein sequence ID" value="EGV65786.1"/>
    <property type="molecule type" value="Genomic_DNA"/>
</dbReference>
<dbReference type="eggNOG" id="KOG4639">
    <property type="taxonomic scope" value="Eukaryota"/>
</dbReference>
<keyword evidence="4" id="KW-0539">Nucleus</keyword>
<evidence type="ECO:0000313" key="7">
    <source>
        <dbReference type="Proteomes" id="UP000000707"/>
    </source>
</evidence>
<comment type="function">
    <text evidence="5">Component of ribonuclease P, a protein complex that generates mature tRNA molecules by cleaving their 5'-ends.</text>
</comment>
<dbReference type="GO" id="GO:0001682">
    <property type="term" value="P:tRNA 5'-leader removal"/>
    <property type="evidence" value="ECO:0007669"/>
    <property type="project" value="InterPro"/>
</dbReference>
<dbReference type="GeneID" id="18250638"/>
<dbReference type="EC" id="3.1.26.5" evidence="5"/>
<dbReference type="Gene3D" id="3.30.70.3250">
    <property type="entry name" value="Ribonuclease P, Pop5 subunit"/>
    <property type="match status" value="1"/>
</dbReference>
<dbReference type="GO" id="GO:0004526">
    <property type="term" value="F:ribonuclease P activity"/>
    <property type="evidence" value="ECO:0007669"/>
    <property type="project" value="UniProtKB-EC"/>
</dbReference>
<comment type="catalytic activity">
    <reaction evidence="5">
        <text>Endonucleolytic cleavage of RNA, removing 5'-extranucleotides from tRNA precursor.</text>
        <dbReference type="EC" id="3.1.26.5"/>
    </reaction>
</comment>
<dbReference type="GO" id="GO:0000172">
    <property type="term" value="C:ribonuclease MRP complex"/>
    <property type="evidence" value="ECO:0007669"/>
    <property type="project" value="TreeGrafter"/>
</dbReference>
<dbReference type="Pfam" id="PF01900">
    <property type="entry name" value="RNase_P_Rpp14"/>
    <property type="match status" value="1"/>
</dbReference>
<dbReference type="InterPro" id="IPR002759">
    <property type="entry name" value="Pop5/Rpp14/Rnp2-like"/>
</dbReference>
<organism evidence="7">
    <name type="scientific">Candida tenuis (strain ATCC 10573 / BCRC 21748 / CBS 615 / JCM 9827 / NBRC 10315 / NRRL Y-1498 / VKM Y-70)</name>
    <name type="common">Yeast</name>
    <name type="synonym">Yamadazyma tenuis</name>
    <dbReference type="NCBI Taxonomy" id="590646"/>
    <lineage>
        <taxon>Eukaryota</taxon>
        <taxon>Fungi</taxon>
        <taxon>Dikarya</taxon>
        <taxon>Ascomycota</taxon>
        <taxon>Saccharomycotina</taxon>
        <taxon>Pichiomycetes</taxon>
        <taxon>Debaryomycetaceae</taxon>
        <taxon>Yamadazyma</taxon>
    </lineage>
</organism>
<dbReference type="InterPro" id="IPR038085">
    <property type="entry name" value="Rnp2-like_sf"/>
</dbReference>
<evidence type="ECO:0000313" key="6">
    <source>
        <dbReference type="EMBL" id="EGV65786.1"/>
    </source>
</evidence>
<sequence>MVRLKQRYILFEILQPPQAPKECHEDRDLFTTFAESPSTGLLTLHRSSPSSINPKAITNSIKQHVQEYYGDFGAGFLMTLNVKYFNNKTSTGIIRCGNQNFQYVLGAMTLINKIESKPVIIRCTHVSGTIKKCEQFASQKNRELIRCIEVDQKRARGKLHTI</sequence>
<accession>G3AY79</accession>
<protein>
    <recommendedName>
        <fullName evidence="5">Ribonuclease P/MRP protein subunit POP5</fullName>
        <ecNumber evidence="5">3.1.26.5</ecNumber>
    </recommendedName>
</protein>
<evidence type="ECO:0000256" key="3">
    <source>
        <dbReference type="ARBA" id="ARBA00022694"/>
    </source>
</evidence>
<evidence type="ECO:0000256" key="4">
    <source>
        <dbReference type="ARBA" id="ARBA00023242"/>
    </source>
</evidence>
<gene>
    <name evidence="6" type="ORF">CANTEDRAFT_96881</name>
</gene>
<name>G3AY79_CANTC</name>